<dbReference type="InterPro" id="IPR001647">
    <property type="entry name" value="HTH_TetR"/>
</dbReference>
<dbReference type="Pfam" id="PF00440">
    <property type="entry name" value="TetR_N"/>
    <property type="match status" value="1"/>
</dbReference>
<reference evidence="4" key="4">
    <citation type="submission" date="2023-08" db="EMBL/GenBank/DDBJ databases">
        <authorList>
            <person name="Guima S.E.S."/>
            <person name="Martins L.F."/>
            <person name="Silva A.M."/>
            <person name="Setubal J.C."/>
        </authorList>
    </citation>
    <scope>NUCLEOTIDE SEQUENCE</scope>
    <source>
        <strain evidence="4">ZC4RG45</strain>
    </source>
</reference>
<gene>
    <name evidence="4" type="ORF">DIU77_013255</name>
    <name evidence="5" type="ORF">DIU77_14575</name>
</gene>
<evidence type="ECO:0000259" key="3">
    <source>
        <dbReference type="PROSITE" id="PS50977"/>
    </source>
</evidence>
<evidence type="ECO:0000313" key="6">
    <source>
        <dbReference type="Proteomes" id="UP000249324"/>
    </source>
</evidence>
<dbReference type="PANTHER" id="PTHR30055:SF241">
    <property type="entry name" value="TRANSCRIPTIONAL REGULATORY PROTEIN"/>
    <property type="match status" value="1"/>
</dbReference>
<dbReference type="SUPFAM" id="SSF46689">
    <property type="entry name" value="Homeodomain-like"/>
    <property type="match status" value="1"/>
</dbReference>
<reference evidence="5" key="2">
    <citation type="submission" date="2018-05" db="EMBL/GenBank/DDBJ databases">
        <authorList>
            <person name="Lanie J.A."/>
            <person name="Ng W.-L."/>
            <person name="Kazmierczak K.M."/>
            <person name="Andrzejewski T.M."/>
            <person name="Davidsen T.M."/>
            <person name="Wayne K.J."/>
            <person name="Tettelin H."/>
            <person name="Glass J.I."/>
            <person name="Rusch D."/>
            <person name="Podicherti R."/>
            <person name="Tsui H.-C.T."/>
            <person name="Winkler M.E."/>
        </authorList>
    </citation>
    <scope>NUCLEOTIDE SEQUENCE</scope>
    <source>
        <strain evidence="5">ZC4RG45</strain>
    </source>
</reference>
<dbReference type="Proteomes" id="UP000249324">
    <property type="component" value="Unassembled WGS sequence"/>
</dbReference>
<evidence type="ECO:0000313" key="5">
    <source>
        <dbReference type="EMBL" id="PZM94266.1"/>
    </source>
</evidence>
<sequence length="218" mass="24504">MTASAKPDGLTRRRAETRKRLIDAAYEVFAEYGIRDAPVEVICDRAGYTRGAFYSNFESKEQLYLAVFEAQAEERIRRLREAVDAAVEAADMTGPDAMQRVLHDTTAVFLHNLSDDVTWYLLSAEFRALALRQPELHAPTVEAENRFYAELAEILTDALRRIGMRLTADPRMVVITVTAVYQAMLDEALLGDLPPSGPNPYVDEMLPRLLELLVEPAD</sequence>
<dbReference type="InterPro" id="IPR009057">
    <property type="entry name" value="Homeodomain-like_sf"/>
</dbReference>
<protein>
    <submittedName>
        <fullName evidence="5">TetR/AcrR family transcriptional regulator</fullName>
    </submittedName>
</protein>
<dbReference type="PRINTS" id="PR00455">
    <property type="entry name" value="HTHTETR"/>
</dbReference>
<dbReference type="Gene3D" id="1.10.357.10">
    <property type="entry name" value="Tetracycline Repressor, domain 2"/>
    <property type="match status" value="1"/>
</dbReference>
<feature type="domain" description="HTH tetR-type" evidence="3">
    <location>
        <begin position="15"/>
        <end position="75"/>
    </location>
</feature>
<dbReference type="GO" id="GO:0000976">
    <property type="term" value="F:transcription cis-regulatory region binding"/>
    <property type="evidence" value="ECO:0007669"/>
    <property type="project" value="TreeGrafter"/>
</dbReference>
<dbReference type="PROSITE" id="PS50977">
    <property type="entry name" value="HTH_TETR_2"/>
    <property type="match status" value="1"/>
</dbReference>
<dbReference type="InterPro" id="IPR050109">
    <property type="entry name" value="HTH-type_TetR-like_transc_reg"/>
</dbReference>
<accession>A0A2W4LF37</accession>
<dbReference type="STRING" id="1111738.GCA_000427905_03574"/>
<reference evidence="4 6" key="3">
    <citation type="journal article" date="2021" name="BMC Genomics">
        <title>Genome-resolved metagenome and metatranscriptome analyses of thermophilic composting reveal key bacterial players and their metabolic interactions.</title>
        <authorList>
            <person name="Braga L.P.P."/>
            <person name="Pereira R.V."/>
            <person name="Martins L.F."/>
            <person name="Moura L.M.S."/>
            <person name="Sanchez F.B."/>
            <person name="Patane J.S.L."/>
            <person name="da Silva A.M."/>
            <person name="Setubal J.C."/>
        </authorList>
    </citation>
    <scope>NUCLEOTIDE SEQUENCE [LARGE SCALE GENOMIC DNA]</scope>
    <source>
        <strain evidence="4">ZC4RG45</strain>
    </source>
</reference>
<feature type="DNA-binding region" description="H-T-H motif" evidence="2">
    <location>
        <begin position="38"/>
        <end position="57"/>
    </location>
</feature>
<comment type="caution">
    <text evidence="5">The sequence shown here is derived from an EMBL/GenBank/DDBJ whole genome shotgun (WGS) entry which is preliminary data.</text>
</comment>
<dbReference type="PANTHER" id="PTHR30055">
    <property type="entry name" value="HTH-TYPE TRANSCRIPTIONAL REGULATOR RUTR"/>
    <property type="match status" value="1"/>
</dbReference>
<reference evidence="4" key="1">
    <citation type="submission" date="2018-05" db="EMBL/GenBank/DDBJ databases">
        <authorList>
            <person name="Moura L."/>
            <person name="Setubal J.C."/>
        </authorList>
    </citation>
    <scope>NUCLEOTIDE SEQUENCE</scope>
    <source>
        <strain evidence="4">ZC4RG45</strain>
    </source>
</reference>
<evidence type="ECO:0000313" key="4">
    <source>
        <dbReference type="EMBL" id="MFO7193203.1"/>
    </source>
</evidence>
<dbReference type="AlphaFoldDB" id="A0A2W4LF37"/>
<evidence type="ECO:0000256" key="1">
    <source>
        <dbReference type="ARBA" id="ARBA00023125"/>
    </source>
</evidence>
<dbReference type="EMBL" id="QGUI02000178">
    <property type="protein sequence ID" value="MFO7193203.1"/>
    <property type="molecule type" value="Genomic_DNA"/>
</dbReference>
<evidence type="ECO:0000256" key="2">
    <source>
        <dbReference type="PROSITE-ProRule" id="PRU00335"/>
    </source>
</evidence>
<name>A0A2W4LF37_9PSEU</name>
<proteinExistence type="predicted"/>
<dbReference type="EMBL" id="QGUI01000609">
    <property type="protein sequence ID" value="PZM94266.1"/>
    <property type="molecule type" value="Genomic_DNA"/>
</dbReference>
<organism evidence="5">
    <name type="scientific">Thermocrispum agreste</name>
    <dbReference type="NCBI Taxonomy" id="37925"/>
    <lineage>
        <taxon>Bacteria</taxon>
        <taxon>Bacillati</taxon>
        <taxon>Actinomycetota</taxon>
        <taxon>Actinomycetes</taxon>
        <taxon>Pseudonocardiales</taxon>
        <taxon>Pseudonocardiaceae</taxon>
        <taxon>Thermocrispum</taxon>
    </lineage>
</organism>
<dbReference type="GO" id="GO:0003700">
    <property type="term" value="F:DNA-binding transcription factor activity"/>
    <property type="evidence" value="ECO:0007669"/>
    <property type="project" value="TreeGrafter"/>
</dbReference>
<keyword evidence="1 2" id="KW-0238">DNA-binding</keyword>